<sequence>MADMTARGLEDSAIIQQQQERITFLEEQFEQNKKAEAEKEKERLKSMDKWLATKVEEMMAEFMNSRTEATPQDIPIPETPQPQIRFSVPPTGPNIGQHRFTTSTPYTAAHGRDNPETPHPQNMHGGSSTYNFERGRTRPGYTPRETPNETPAASPAETRFGNNRDVKLPEEGEFTGLIDAKKANITFDGTDVEGFIKRLENIASILKCGSISLARQLPYIINNNKIGRSIELMEGHETGDWELLKKSLLRKWGRATPLRRYREESITELVQKAVDKKGIKTNVEYRKFISEFEEMMDYFIRMEYNNLNPENGDPLWKALSDELKKEVTKELAHAKKLKKTKDGRNIIPNLSILKIYVEEALVILDFDGKEEEVTAKKTVKIQEPVKLDSQEEAFKKAMEQRRRDTSPHFSRPPSPHNSDGRPRTGPYNFECYYSNIDEEELQNWVWDSQISEDTGKESGSSQPVPGPAQQPVIPTNSKEPTRQRRNSLPGAWIENEAPEEEDSITGKNPAPAKKKPANTKPERKDDLARQMADSLAKKFYKQTYTLTLEEILKIAPQFLQTLQKSLPDSEELEKSINIGRIQHQQDCNLAKEEQGRLTYACPVGMVDMTINDRKIRTLVDTGAEMNIIPEELANQLGFVTTEIFMRLRGIGGHFTPIVGLAENVDVSIFPGHKNLANFFIVKGSVHTVLGRPFLADHNVRLELSNEKGEVLSFQDPLGKRLCIPICLPNVPGWHREPPMFRQNCSLQVVDWDMLDQIKDKNVDVLEADWEQLEKDEEYQKIFSSTLHPPRLDTILEEFTKGKDKQQEDPWNVKLAEPVDWVEELGGYKVTDEEQEQIDQQFAQSEVAWAAEPKPYNSIADYYWKDKSFPRRFRNVFDESERPKTLRRNQGWLAELPGGFTDSLDFLQILDATGEKAFVSYGNWSSRFGFVSRKVREKLYYGGGKNWYRINISKPAKKRKFERQYEYLFRVSFQ</sequence>
<dbReference type="SUPFAM" id="SSF50630">
    <property type="entry name" value="Acid proteases"/>
    <property type="match status" value="1"/>
</dbReference>
<feature type="coiled-coil region" evidence="2">
    <location>
        <begin position="15"/>
        <end position="47"/>
    </location>
</feature>
<dbReference type="Gene3D" id="2.40.70.10">
    <property type="entry name" value="Acid Proteases"/>
    <property type="match status" value="1"/>
</dbReference>
<dbReference type="GO" id="GO:0004190">
    <property type="term" value="F:aspartic-type endopeptidase activity"/>
    <property type="evidence" value="ECO:0007669"/>
    <property type="project" value="InterPro"/>
</dbReference>
<evidence type="ECO:0000256" key="1">
    <source>
        <dbReference type="ARBA" id="ARBA00022801"/>
    </source>
</evidence>
<feature type="region of interest" description="Disordered" evidence="3">
    <location>
        <begin position="452"/>
        <end position="527"/>
    </location>
</feature>
<feature type="region of interest" description="Disordered" evidence="3">
    <location>
        <begin position="101"/>
        <end position="163"/>
    </location>
</feature>
<dbReference type="InterPro" id="IPR001995">
    <property type="entry name" value="Peptidase_A2_cat"/>
</dbReference>
<feature type="domain" description="Peptidase A2" evidence="4">
    <location>
        <begin position="615"/>
        <end position="652"/>
    </location>
</feature>
<evidence type="ECO:0000256" key="3">
    <source>
        <dbReference type="SAM" id="MobiDB-lite"/>
    </source>
</evidence>
<dbReference type="EMBL" id="PGCI01000029">
    <property type="protein sequence ID" value="PLW47635.1"/>
    <property type="molecule type" value="Genomic_DNA"/>
</dbReference>
<reference evidence="5 6" key="1">
    <citation type="submission" date="2017-11" db="EMBL/GenBank/DDBJ databases">
        <title>De novo assembly and phasing of dikaryotic genomes from two isolates of Puccinia coronata f. sp. avenae, the causal agent of oat crown rust.</title>
        <authorList>
            <person name="Miller M.E."/>
            <person name="Zhang Y."/>
            <person name="Omidvar V."/>
            <person name="Sperschneider J."/>
            <person name="Schwessinger B."/>
            <person name="Raley C."/>
            <person name="Palmer J.M."/>
            <person name="Garnica D."/>
            <person name="Upadhyaya N."/>
            <person name="Rathjen J."/>
            <person name="Taylor J.M."/>
            <person name="Park R.F."/>
            <person name="Dodds P.N."/>
            <person name="Hirsch C.D."/>
            <person name="Kianian S.F."/>
            <person name="Figueroa M."/>
        </authorList>
    </citation>
    <scope>NUCLEOTIDE SEQUENCE [LARGE SCALE GENOMIC DNA]</scope>
    <source>
        <strain evidence="5">12SD80</strain>
    </source>
</reference>
<accession>A0A2N5VCB5</accession>
<keyword evidence="2" id="KW-0175">Coiled coil</keyword>
<organism evidence="5 6">
    <name type="scientific">Puccinia coronata f. sp. avenae</name>
    <dbReference type="NCBI Taxonomy" id="200324"/>
    <lineage>
        <taxon>Eukaryota</taxon>
        <taxon>Fungi</taxon>
        <taxon>Dikarya</taxon>
        <taxon>Basidiomycota</taxon>
        <taxon>Pucciniomycotina</taxon>
        <taxon>Pucciniomycetes</taxon>
        <taxon>Pucciniales</taxon>
        <taxon>Pucciniaceae</taxon>
        <taxon>Puccinia</taxon>
    </lineage>
</organism>
<evidence type="ECO:0000256" key="2">
    <source>
        <dbReference type="SAM" id="Coils"/>
    </source>
</evidence>
<dbReference type="GO" id="GO:0006508">
    <property type="term" value="P:proteolysis"/>
    <property type="evidence" value="ECO:0007669"/>
    <property type="project" value="InterPro"/>
</dbReference>
<feature type="compositionally biased region" description="Polar residues" evidence="3">
    <location>
        <begin position="452"/>
        <end position="463"/>
    </location>
</feature>
<evidence type="ECO:0000313" key="5">
    <source>
        <dbReference type="EMBL" id="PLW47635.1"/>
    </source>
</evidence>
<dbReference type="PROSITE" id="PS50175">
    <property type="entry name" value="ASP_PROT_RETROV"/>
    <property type="match status" value="1"/>
</dbReference>
<keyword evidence="1" id="KW-0378">Hydrolase</keyword>
<comment type="caution">
    <text evidence="5">The sequence shown here is derived from an EMBL/GenBank/DDBJ whole genome shotgun (WGS) entry which is preliminary data.</text>
</comment>
<dbReference type="Proteomes" id="UP000235392">
    <property type="component" value="Unassembled WGS sequence"/>
</dbReference>
<evidence type="ECO:0000259" key="4">
    <source>
        <dbReference type="PROSITE" id="PS50175"/>
    </source>
</evidence>
<dbReference type="AlphaFoldDB" id="A0A2N5VCB5"/>
<evidence type="ECO:0000313" key="6">
    <source>
        <dbReference type="Proteomes" id="UP000235392"/>
    </source>
</evidence>
<name>A0A2N5VCB5_9BASI</name>
<gene>
    <name evidence="5" type="ORF">PCASD_04132</name>
</gene>
<protein>
    <recommendedName>
        <fullName evidence="4">Peptidase A2 domain-containing protein</fullName>
    </recommendedName>
</protein>
<proteinExistence type="predicted"/>
<dbReference type="CDD" id="cd00303">
    <property type="entry name" value="retropepsin_like"/>
    <property type="match status" value="1"/>
</dbReference>
<dbReference type="InterPro" id="IPR021109">
    <property type="entry name" value="Peptidase_aspartic_dom_sf"/>
</dbReference>
<feature type="region of interest" description="Disordered" evidence="3">
    <location>
        <begin position="396"/>
        <end position="426"/>
    </location>
</feature>
<dbReference type="Pfam" id="PF13975">
    <property type="entry name" value="gag-asp_proteas"/>
    <property type="match status" value="1"/>
</dbReference>
<feature type="compositionally biased region" description="Basic and acidic residues" evidence="3">
    <location>
        <begin position="396"/>
        <end position="406"/>
    </location>
</feature>